<dbReference type="Proteomes" id="UP000037446">
    <property type="component" value="Unassembled WGS sequence"/>
</dbReference>
<comment type="caution">
    <text evidence="1">The sequence shown here is derived from an EMBL/GenBank/DDBJ whole genome shotgun (WGS) entry which is preliminary data.</text>
</comment>
<sequence>MLYSDDGKMCAFAKSVGLETQSTWELQVPEKTPDLFEE</sequence>
<reference evidence="2" key="1">
    <citation type="submission" date="2015-02" db="EMBL/GenBank/DDBJ databases">
        <authorList>
            <person name="Lima A.O."/>
            <person name="Cabral A."/>
            <person name="Porto L.M."/>
            <person name="Silva M.A."/>
        </authorList>
    </citation>
    <scope>NUCLEOTIDE SEQUENCE [LARGE SCALE GENOMIC DNA]</scope>
    <source>
        <strain evidence="2">LAMA 915</strain>
    </source>
</reference>
<gene>
    <name evidence="1" type="ORF">J121_981</name>
</gene>
<accession>A0A0L1KGJ5</accession>
<evidence type="ECO:0000313" key="2">
    <source>
        <dbReference type="Proteomes" id="UP000037446"/>
    </source>
</evidence>
<evidence type="ECO:0000313" key="1">
    <source>
        <dbReference type="EMBL" id="KNH03016.1"/>
    </source>
</evidence>
<organism evidence="1 2">
    <name type="scientific">Qipengyuania citrea LAMA 915</name>
    <dbReference type="NCBI Taxonomy" id="1306953"/>
    <lineage>
        <taxon>Bacteria</taxon>
        <taxon>Pseudomonadati</taxon>
        <taxon>Pseudomonadota</taxon>
        <taxon>Alphaproteobacteria</taxon>
        <taxon>Sphingomonadales</taxon>
        <taxon>Erythrobacteraceae</taxon>
        <taxon>Qipengyuania</taxon>
    </lineage>
</organism>
<proteinExistence type="predicted"/>
<dbReference type="PATRIC" id="fig|1306953.7.peg.1006"/>
<name>A0A0L1KGJ5_9SPHN</name>
<protein>
    <submittedName>
        <fullName evidence="1">Uncharacterized protein</fullName>
    </submittedName>
</protein>
<dbReference type="EMBL" id="JYNE01000018">
    <property type="protein sequence ID" value="KNH03016.1"/>
    <property type="molecule type" value="Genomic_DNA"/>
</dbReference>
<dbReference type="AlphaFoldDB" id="A0A0L1KGJ5"/>